<dbReference type="PROSITE" id="PS51257">
    <property type="entry name" value="PROKAR_LIPOPROTEIN"/>
    <property type="match status" value="1"/>
</dbReference>
<reference evidence="1 2" key="1">
    <citation type="journal article" date="2006" name="J. Bacteriol.">
        <title>Complete genome sequence of the dehalorespiring bacterium Desulfitobacterium hafniense Y51 and comparison with Dehalococcoides ethenogenes 195.</title>
        <authorList>
            <person name="Nonaka H."/>
            <person name="Keresztes G."/>
            <person name="Shinoda Y."/>
            <person name="Ikenaga Y."/>
            <person name="Abe M."/>
            <person name="Naito K."/>
            <person name="Inatomi K."/>
            <person name="Furukawa K."/>
            <person name="Inui M."/>
            <person name="Yukawa H."/>
        </authorList>
    </citation>
    <scope>NUCLEOTIDE SEQUENCE [LARGE SCALE GENOMIC DNA]</scope>
    <source>
        <strain evidence="1 2">Y51</strain>
    </source>
</reference>
<dbReference type="HOGENOM" id="CLU_801188_0_0_9"/>
<sequence length="337" mass="37391">MESWRKRMKIKGRFMGLCLLVFIGCFLTGCQLAKEEGSAGRYEDRLVGVLVTTEYLDLFDFAGYVEDHIGSFSGGEVQIDGAGEKYQGRLYAELTKEILTDVESGHKVEREEYDFPGVEGIAYYSLRVPDTEEREGYFTTGSDEGISDGHTSLHSSDGGNSVALEGTVYVSPGLGRTYYFNPMYQSADGRVYVTSGSGISSGGEQSEGEALTQTMKADYTVTENGRTVKDSISVQLSIHMMYPPEEIVILQMGEDGAVISRGEYGPGEVPERITPEKDTAYLIVETKKRDNSGRILKDRAIYDRDKEYLEAFFCREDGICIKKQVPIERELPSLSAL</sequence>
<gene>
    <name evidence="1" type="ordered locus">DSY0554</name>
</gene>
<name>Q250E9_DESHY</name>
<organism evidence="1 2">
    <name type="scientific">Desulfitobacterium hafniense (strain Y51)</name>
    <dbReference type="NCBI Taxonomy" id="138119"/>
    <lineage>
        <taxon>Bacteria</taxon>
        <taxon>Bacillati</taxon>
        <taxon>Bacillota</taxon>
        <taxon>Clostridia</taxon>
        <taxon>Eubacteriales</taxon>
        <taxon>Desulfitobacteriaceae</taxon>
        <taxon>Desulfitobacterium</taxon>
    </lineage>
</organism>
<evidence type="ECO:0000313" key="1">
    <source>
        <dbReference type="EMBL" id="BAE82343.1"/>
    </source>
</evidence>
<protein>
    <recommendedName>
        <fullName evidence="3">Prokaryotic membrane lipoprotein lipid attachment site profile</fullName>
    </recommendedName>
</protein>
<evidence type="ECO:0000313" key="2">
    <source>
        <dbReference type="Proteomes" id="UP000001946"/>
    </source>
</evidence>
<keyword evidence="2" id="KW-1185">Reference proteome</keyword>
<evidence type="ECO:0008006" key="3">
    <source>
        <dbReference type="Google" id="ProtNLM"/>
    </source>
</evidence>
<proteinExistence type="predicted"/>
<dbReference type="STRING" id="138119.DSY0554"/>
<dbReference type="KEGG" id="dsy:DSY0554"/>
<dbReference type="EMBL" id="AP008230">
    <property type="protein sequence ID" value="BAE82343.1"/>
    <property type="molecule type" value="Genomic_DNA"/>
</dbReference>
<dbReference type="eggNOG" id="ENOG503158D">
    <property type="taxonomic scope" value="Bacteria"/>
</dbReference>
<accession>Q250E9</accession>
<dbReference type="AlphaFoldDB" id="Q250E9"/>
<dbReference type="Proteomes" id="UP000001946">
    <property type="component" value="Chromosome"/>
</dbReference>